<keyword evidence="4" id="KW-1185">Reference proteome</keyword>
<protein>
    <submittedName>
        <fullName evidence="3">Acyl-CoA desaturase</fullName>
    </submittedName>
</protein>
<dbReference type="RefSeq" id="WP_115402500.1">
    <property type="nucleotide sequence ID" value="NZ_QPKV01000003.1"/>
</dbReference>
<dbReference type="CDD" id="cd03506">
    <property type="entry name" value="Delta6-FADS-like"/>
    <property type="match status" value="1"/>
</dbReference>
<evidence type="ECO:0000313" key="3">
    <source>
        <dbReference type="EMBL" id="RDC57329.1"/>
    </source>
</evidence>
<dbReference type="AlphaFoldDB" id="A0A369Q313"/>
<accession>A0A369Q313</accession>
<dbReference type="GO" id="GO:0008610">
    <property type="term" value="P:lipid biosynthetic process"/>
    <property type="evidence" value="ECO:0007669"/>
    <property type="project" value="UniProtKB-ARBA"/>
</dbReference>
<keyword evidence="1" id="KW-1133">Transmembrane helix</keyword>
<feature type="transmembrane region" description="Helical" evidence="1">
    <location>
        <begin position="228"/>
        <end position="250"/>
    </location>
</feature>
<feature type="transmembrane region" description="Helical" evidence="1">
    <location>
        <begin position="98"/>
        <end position="117"/>
    </location>
</feature>
<dbReference type="Proteomes" id="UP000253961">
    <property type="component" value="Unassembled WGS sequence"/>
</dbReference>
<dbReference type="InterPro" id="IPR005804">
    <property type="entry name" value="FA_desaturase_dom"/>
</dbReference>
<dbReference type="PANTHER" id="PTHR19353:SF19">
    <property type="entry name" value="DELTA(5) FATTY ACID DESATURASE C-RELATED"/>
    <property type="match status" value="1"/>
</dbReference>
<dbReference type="InterPro" id="IPR012171">
    <property type="entry name" value="Fatty_acid_desaturase"/>
</dbReference>
<dbReference type="PIRSF" id="PIRSF015921">
    <property type="entry name" value="FA_sphinglp_des"/>
    <property type="match status" value="1"/>
</dbReference>
<dbReference type="OrthoDB" id="104711at2"/>
<evidence type="ECO:0000313" key="4">
    <source>
        <dbReference type="Proteomes" id="UP000253961"/>
    </source>
</evidence>
<feature type="domain" description="Fatty acid desaturase" evidence="2">
    <location>
        <begin position="63"/>
        <end position="332"/>
    </location>
</feature>
<dbReference type="Pfam" id="PF00487">
    <property type="entry name" value="FA_desaturase"/>
    <property type="match status" value="1"/>
</dbReference>
<dbReference type="EMBL" id="QPKV01000003">
    <property type="protein sequence ID" value="RDC57329.1"/>
    <property type="molecule type" value="Genomic_DNA"/>
</dbReference>
<comment type="caution">
    <text evidence="3">The sequence shown here is derived from an EMBL/GenBank/DDBJ whole genome shotgun (WGS) entry which is preliminary data.</text>
</comment>
<dbReference type="GO" id="GO:0016020">
    <property type="term" value="C:membrane"/>
    <property type="evidence" value="ECO:0007669"/>
    <property type="project" value="TreeGrafter"/>
</dbReference>
<proteinExistence type="predicted"/>
<organism evidence="3 4">
    <name type="scientific">Pedobacter chinensis</name>
    <dbReference type="NCBI Taxonomy" id="2282421"/>
    <lineage>
        <taxon>Bacteria</taxon>
        <taxon>Pseudomonadati</taxon>
        <taxon>Bacteroidota</taxon>
        <taxon>Sphingobacteriia</taxon>
        <taxon>Sphingobacteriales</taxon>
        <taxon>Sphingobacteriaceae</taxon>
        <taxon>Pedobacter</taxon>
    </lineage>
</organism>
<evidence type="ECO:0000256" key="1">
    <source>
        <dbReference type="SAM" id="Phobius"/>
    </source>
</evidence>
<sequence length="354" mass="40825">MSKTSFESTSTPFFKSLKAKVNHYFTSSGKSKNGGEKLFLKALILSLSAVCIYVTLIFAVPHWSVSVVLCILFGANLAAIGFNIMHEGGHGTFSRYKWVNKLSAYTLNIMGGTIYFWKQKHNIDHHTYTNIEGMDHDIDIKFMRMHAEQPKNSYHRFQQYYWVLLYGISYIAWTLYQDFEKYFSRKMGKNGRPMKLKFREHFIFWITKLVYLSIYFLLPIIMLGFLKAIIGFMIVAVVCGFTLSIVFQLAHVVEETSFPQVQNGKIEKEWAIHQISSTSNFATKSKLASWFLGGLNFQVEHHLFPAISHIHYPAINKYVRETCAEFGISYLEHKTMLNAFISHLSHIKKLGSAD</sequence>
<feature type="transmembrane region" description="Helical" evidence="1">
    <location>
        <begin position="38"/>
        <end position="59"/>
    </location>
</feature>
<gene>
    <name evidence="3" type="ORF">DU508_09180</name>
</gene>
<name>A0A369Q313_9SPHI</name>
<keyword evidence="1" id="KW-0472">Membrane</keyword>
<feature type="transmembrane region" description="Helical" evidence="1">
    <location>
        <begin position="202"/>
        <end position="222"/>
    </location>
</feature>
<dbReference type="PANTHER" id="PTHR19353">
    <property type="entry name" value="FATTY ACID DESATURASE 2"/>
    <property type="match status" value="1"/>
</dbReference>
<dbReference type="GO" id="GO:0016717">
    <property type="term" value="F:oxidoreductase activity, acting on paired donors, with oxidation of a pair of donors resulting in the reduction of molecular oxygen to two molecules of water"/>
    <property type="evidence" value="ECO:0007669"/>
    <property type="project" value="TreeGrafter"/>
</dbReference>
<feature type="transmembrane region" description="Helical" evidence="1">
    <location>
        <begin position="159"/>
        <end position="176"/>
    </location>
</feature>
<feature type="transmembrane region" description="Helical" evidence="1">
    <location>
        <begin position="65"/>
        <end position="86"/>
    </location>
</feature>
<keyword evidence="1" id="KW-0812">Transmembrane</keyword>
<reference evidence="3 4" key="1">
    <citation type="submission" date="2018-07" db="EMBL/GenBank/DDBJ databases">
        <title>Pedobacter sp. nov., isolated from soil.</title>
        <authorList>
            <person name="Zhou L.Y."/>
            <person name="Du Z.J."/>
        </authorList>
    </citation>
    <scope>NUCLEOTIDE SEQUENCE [LARGE SCALE GENOMIC DNA]</scope>
    <source>
        <strain evidence="3 4">JDX94</strain>
    </source>
</reference>
<evidence type="ECO:0000259" key="2">
    <source>
        <dbReference type="Pfam" id="PF00487"/>
    </source>
</evidence>